<dbReference type="InterPro" id="IPR000305">
    <property type="entry name" value="GIY-YIG_endonuc"/>
</dbReference>
<dbReference type="CDD" id="cd10448">
    <property type="entry name" value="GIY-YIG_unchar_3"/>
    <property type="match status" value="1"/>
</dbReference>
<organism evidence="3 4">
    <name type="scientific">Devosia ginsengisoli</name>
    <dbReference type="NCBI Taxonomy" id="400770"/>
    <lineage>
        <taxon>Bacteria</taxon>
        <taxon>Pseudomonadati</taxon>
        <taxon>Pseudomonadota</taxon>
        <taxon>Alphaproteobacteria</taxon>
        <taxon>Hyphomicrobiales</taxon>
        <taxon>Devosiaceae</taxon>
        <taxon>Devosia</taxon>
    </lineage>
</organism>
<dbReference type="InterPro" id="IPR035901">
    <property type="entry name" value="GIY-YIG_endonuc_sf"/>
</dbReference>
<evidence type="ECO:0000313" key="3">
    <source>
        <dbReference type="EMBL" id="QDZ13366.1"/>
    </source>
</evidence>
<dbReference type="Gene3D" id="3.40.1440.10">
    <property type="entry name" value="GIY-YIG endonuclease"/>
    <property type="match status" value="1"/>
</dbReference>
<dbReference type="PANTHER" id="PTHR34477:SF5">
    <property type="entry name" value="BSL5627 PROTEIN"/>
    <property type="match status" value="1"/>
</dbReference>
<gene>
    <name evidence="3" type="ORF">FPZ08_18430</name>
</gene>
<proteinExistence type="inferred from homology"/>
<evidence type="ECO:0000256" key="1">
    <source>
        <dbReference type="ARBA" id="ARBA00007435"/>
    </source>
</evidence>
<dbReference type="InterPro" id="IPR050190">
    <property type="entry name" value="UPF0213_domain"/>
</dbReference>
<protein>
    <submittedName>
        <fullName evidence="3">GIY-YIG nuclease family protein</fullName>
    </submittedName>
</protein>
<dbReference type="Pfam" id="PF01541">
    <property type="entry name" value="GIY-YIG"/>
    <property type="match status" value="1"/>
</dbReference>
<dbReference type="PANTHER" id="PTHR34477">
    <property type="entry name" value="UPF0213 PROTEIN YHBQ"/>
    <property type="match status" value="1"/>
</dbReference>
<dbReference type="EMBL" id="CP042304">
    <property type="protein sequence ID" value="QDZ13366.1"/>
    <property type="molecule type" value="Genomic_DNA"/>
</dbReference>
<reference evidence="3 4" key="1">
    <citation type="submission" date="2019-07" db="EMBL/GenBank/DDBJ databases">
        <title>Full genome sequence of Devosia sp. Gsoil 520.</title>
        <authorList>
            <person name="Im W.-T."/>
        </authorList>
    </citation>
    <scope>NUCLEOTIDE SEQUENCE [LARGE SCALE GENOMIC DNA]</scope>
    <source>
        <strain evidence="3 4">Gsoil 520</strain>
    </source>
</reference>
<dbReference type="KEGG" id="dea:FPZ08_18430"/>
<keyword evidence="4" id="KW-1185">Reference proteome</keyword>
<dbReference type="OrthoDB" id="287318at2"/>
<dbReference type="SUPFAM" id="SSF82771">
    <property type="entry name" value="GIY-YIG endonuclease"/>
    <property type="match status" value="1"/>
</dbReference>
<dbReference type="Proteomes" id="UP000315364">
    <property type="component" value="Chromosome"/>
</dbReference>
<dbReference type="AlphaFoldDB" id="A0A5B8LZ77"/>
<feature type="domain" description="GIY-YIG" evidence="2">
    <location>
        <begin position="3"/>
        <end position="79"/>
    </location>
</feature>
<name>A0A5B8LZ77_9HYPH</name>
<accession>A0A5B8LZ77</accession>
<sequence length="97" mass="11795">MGRDYFVYLITNRKHGTLYTGVTNDLVRRVHEHREGLVDGFSRRHGCKHLVWFEIHGDIEAAILREKQVKKWLRPWKDALIEQTNPDWRDLWWEIIK</sequence>
<dbReference type="SMART" id="SM00465">
    <property type="entry name" value="GIYc"/>
    <property type="match status" value="1"/>
</dbReference>
<evidence type="ECO:0000313" key="4">
    <source>
        <dbReference type="Proteomes" id="UP000315364"/>
    </source>
</evidence>
<comment type="similarity">
    <text evidence="1">Belongs to the UPF0213 family.</text>
</comment>
<evidence type="ECO:0000259" key="2">
    <source>
        <dbReference type="PROSITE" id="PS50164"/>
    </source>
</evidence>
<dbReference type="PROSITE" id="PS50164">
    <property type="entry name" value="GIY_YIG"/>
    <property type="match status" value="1"/>
</dbReference>